<reference evidence="11 12" key="1">
    <citation type="submission" date="2020-12" db="EMBL/GenBank/DDBJ databases">
        <authorList>
            <person name="Zheng R.K."/>
            <person name="Sun C.M."/>
        </authorList>
    </citation>
    <scope>NUCLEOTIDE SEQUENCE [LARGE SCALE GENOMIC DNA]</scope>
    <source>
        <strain evidence="11 12">ZRK001</strain>
    </source>
</reference>
<feature type="transmembrane region" description="Helical" evidence="8">
    <location>
        <begin position="298"/>
        <end position="318"/>
    </location>
</feature>
<dbReference type="Gene3D" id="1.10.287.1260">
    <property type="match status" value="1"/>
</dbReference>
<feature type="region of interest" description="Disordered" evidence="7">
    <location>
        <begin position="638"/>
        <end position="666"/>
    </location>
</feature>
<dbReference type="Pfam" id="PF21082">
    <property type="entry name" value="MS_channel_3rd"/>
    <property type="match status" value="1"/>
</dbReference>
<dbReference type="InterPro" id="IPR011014">
    <property type="entry name" value="MscS_channel_TM-2"/>
</dbReference>
<evidence type="ECO:0000259" key="9">
    <source>
        <dbReference type="Pfam" id="PF00924"/>
    </source>
</evidence>
<evidence type="ECO:0000313" key="12">
    <source>
        <dbReference type="Proteomes" id="UP000596083"/>
    </source>
</evidence>
<keyword evidence="6 8" id="KW-0472">Membrane</keyword>
<evidence type="ECO:0000256" key="4">
    <source>
        <dbReference type="ARBA" id="ARBA00022692"/>
    </source>
</evidence>
<name>A0A7T7HGY0_9HYPH</name>
<evidence type="ECO:0000256" key="2">
    <source>
        <dbReference type="ARBA" id="ARBA00008017"/>
    </source>
</evidence>
<dbReference type="InterPro" id="IPR010920">
    <property type="entry name" value="LSM_dom_sf"/>
</dbReference>
<dbReference type="PANTHER" id="PTHR30566:SF5">
    <property type="entry name" value="MECHANOSENSITIVE ION CHANNEL PROTEIN 1, MITOCHONDRIAL-RELATED"/>
    <property type="match status" value="1"/>
</dbReference>
<evidence type="ECO:0000256" key="6">
    <source>
        <dbReference type="ARBA" id="ARBA00023136"/>
    </source>
</evidence>
<protein>
    <submittedName>
        <fullName evidence="11">Mechanosensitive ion channel</fullName>
    </submittedName>
</protein>
<dbReference type="SUPFAM" id="SSF82861">
    <property type="entry name" value="Mechanosensitive channel protein MscS (YggB), transmembrane region"/>
    <property type="match status" value="1"/>
</dbReference>
<dbReference type="InterPro" id="IPR049278">
    <property type="entry name" value="MS_channel_C"/>
</dbReference>
<comment type="subcellular location">
    <subcellularLocation>
        <location evidence="1">Cell membrane</location>
        <topology evidence="1">Multi-pass membrane protein</topology>
    </subcellularLocation>
</comment>
<comment type="similarity">
    <text evidence="2">Belongs to the MscS (TC 1.A.23) family.</text>
</comment>
<feature type="domain" description="Mechanosensitive ion channel MscS" evidence="9">
    <location>
        <begin position="462"/>
        <end position="526"/>
    </location>
</feature>
<sequence>MHSDNFFRTGRRRSNASFSRCALLALALLFAFLALFHADYATRAYAREAPATPQGQQDATAAELVQEIISDASDNEGLHSRYQRLVTNPISPPDTRSPRATLESFLVIMQAANKLWLGVRDEFFANDNFFMTEEEKDQLVLVQSLLGKAAQTFDLSDVPAASRERFSIETVLQLQEIFDRIYLPPLEDIPGLPAGSNARADALGGPLPDKWIIPGTSLTIERVQDGPYSGQYLFTAATVDEIPDDYEALQSLPIIADRGEDLYQYYIYTPGNLVAPQWYQFILDGPGWLQNTFGGQAYWQWLALALTVVVLMLAIALYSRWNNRRPVPLDPAARQSRRLTPPLLVILAANLFHYLCEEQINITGDLLQIVTTIVSAIIWTTSAWLTYQVLQTLYMWTIRNPTVNNASLDASLVRTGFRVASFLVAIVVLGYGATRIGIPIYGVVAGLGVGGLAIALAAQPTLENFISGLILYADRIVRVGDFFQFSDTAGTVEEIGIRSTRIRALDRTLIIVANAELVKHKITNYSQRDVFLFRHKVGVRYETDSEALHKVRDSIHAALEAHESVLESPLRVRLVEYGDFAILFDIYANIAATDMNAFLEVQEQLLIAIREAVEDNGASFAFPSSTVYLSRDQLPEQKTVDIVENESDEERSKSAPAEKAYPVDET</sequence>
<keyword evidence="3" id="KW-1003">Cell membrane</keyword>
<organism evidence="11 12">
    <name type="scientific">Martelella lutilitoris</name>
    <dbReference type="NCBI Taxonomy" id="2583532"/>
    <lineage>
        <taxon>Bacteria</taxon>
        <taxon>Pseudomonadati</taxon>
        <taxon>Pseudomonadota</taxon>
        <taxon>Alphaproteobacteria</taxon>
        <taxon>Hyphomicrobiales</taxon>
        <taxon>Aurantimonadaceae</taxon>
        <taxon>Martelella</taxon>
    </lineage>
</organism>
<dbReference type="Pfam" id="PF00924">
    <property type="entry name" value="MS_channel_2nd"/>
    <property type="match status" value="1"/>
</dbReference>
<dbReference type="EMBL" id="CP066786">
    <property type="protein sequence ID" value="QQM28962.1"/>
    <property type="molecule type" value="Genomic_DNA"/>
</dbReference>
<keyword evidence="5 8" id="KW-1133">Transmembrane helix</keyword>
<feature type="domain" description="Mechanosensitive ion channel MscS C-terminal" evidence="10">
    <location>
        <begin position="537"/>
        <end position="620"/>
    </location>
</feature>
<dbReference type="SUPFAM" id="SSF82689">
    <property type="entry name" value="Mechanosensitive channel protein MscS (YggB), C-terminal domain"/>
    <property type="match status" value="1"/>
</dbReference>
<dbReference type="InterPro" id="IPR023408">
    <property type="entry name" value="MscS_beta-dom_sf"/>
</dbReference>
<dbReference type="SUPFAM" id="SSF50182">
    <property type="entry name" value="Sm-like ribonucleoproteins"/>
    <property type="match status" value="1"/>
</dbReference>
<evidence type="ECO:0000256" key="8">
    <source>
        <dbReference type="SAM" id="Phobius"/>
    </source>
</evidence>
<dbReference type="InterPro" id="IPR006685">
    <property type="entry name" value="MscS_channel_2nd"/>
</dbReference>
<evidence type="ECO:0000256" key="7">
    <source>
        <dbReference type="SAM" id="MobiDB-lite"/>
    </source>
</evidence>
<feature type="transmembrane region" description="Helical" evidence="8">
    <location>
        <begin position="367"/>
        <end position="390"/>
    </location>
</feature>
<accession>A0A7T7HGY0</accession>
<dbReference type="GO" id="GO:0005886">
    <property type="term" value="C:plasma membrane"/>
    <property type="evidence" value="ECO:0007669"/>
    <property type="project" value="UniProtKB-SubCell"/>
</dbReference>
<dbReference type="Gene3D" id="3.30.70.100">
    <property type="match status" value="1"/>
</dbReference>
<evidence type="ECO:0000259" key="10">
    <source>
        <dbReference type="Pfam" id="PF21082"/>
    </source>
</evidence>
<keyword evidence="4 8" id="KW-0812">Transmembrane</keyword>
<proteinExistence type="inferred from homology"/>
<dbReference type="InterPro" id="IPR011066">
    <property type="entry name" value="MscS_channel_C_sf"/>
</dbReference>
<dbReference type="Gene3D" id="2.30.30.60">
    <property type="match status" value="1"/>
</dbReference>
<dbReference type="GO" id="GO:0008381">
    <property type="term" value="F:mechanosensitive monoatomic ion channel activity"/>
    <property type="evidence" value="ECO:0007669"/>
    <property type="project" value="UniProtKB-ARBA"/>
</dbReference>
<feature type="transmembrane region" description="Helical" evidence="8">
    <location>
        <begin position="411"/>
        <end position="432"/>
    </location>
</feature>
<dbReference type="Proteomes" id="UP000596083">
    <property type="component" value="Chromosome"/>
</dbReference>
<dbReference type="PANTHER" id="PTHR30566">
    <property type="entry name" value="YNAI-RELATED MECHANOSENSITIVE ION CHANNEL"/>
    <property type="match status" value="1"/>
</dbReference>
<evidence type="ECO:0000256" key="5">
    <source>
        <dbReference type="ARBA" id="ARBA00022989"/>
    </source>
</evidence>
<evidence type="ECO:0000313" key="11">
    <source>
        <dbReference type="EMBL" id="QQM28962.1"/>
    </source>
</evidence>
<evidence type="ECO:0000256" key="1">
    <source>
        <dbReference type="ARBA" id="ARBA00004651"/>
    </source>
</evidence>
<dbReference type="AlphaFoldDB" id="A0A7T7HGY0"/>
<evidence type="ECO:0000256" key="3">
    <source>
        <dbReference type="ARBA" id="ARBA00022475"/>
    </source>
</evidence>
<dbReference type="KEGG" id="mlut:JET14_11440"/>
<feature type="transmembrane region" description="Helical" evidence="8">
    <location>
        <begin position="438"/>
        <end position="458"/>
    </location>
</feature>
<gene>
    <name evidence="11" type="ORF">JET14_11440</name>
</gene>